<evidence type="ECO:0000313" key="3">
    <source>
        <dbReference type="EMBL" id="CAL5990662.1"/>
    </source>
</evidence>
<evidence type="ECO:0000313" key="1">
    <source>
        <dbReference type="EMBL" id="CAI9938355.1"/>
    </source>
</evidence>
<organism evidence="2">
    <name type="scientific">Hexamita inflata</name>
    <dbReference type="NCBI Taxonomy" id="28002"/>
    <lineage>
        <taxon>Eukaryota</taxon>
        <taxon>Metamonada</taxon>
        <taxon>Diplomonadida</taxon>
        <taxon>Hexamitidae</taxon>
        <taxon>Hexamitinae</taxon>
        <taxon>Hexamita</taxon>
    </lineage>
</organism>
<evidence type="ECO:0000313" key="2">
    <source>
        <dbReference type="EMBL" id="CAI9946993.1"/>
    </source>
</evidence>
<reference evidence="2" key="1">
    <citation type="submission" date="2023-06" db="EMBL/GenBank/DDBJ databases">
        <authorList>
            <person name="Kurt Z."/>
        </authorList>
    </citation>
    <scope>NUCLEOTIDE SEQUENCE</scope>
</reference>
<evidence type="ECO:0000313" key="5">
    <source>
        <dbReference type="Proteomes" id="UP001642409"/>
    </source>
</evidence>
<proteinExistence type="predicted"/>
<keyword evidence="5" id="KW-1185">Reference proteome</keyword>
<gene>
    <name evidence="3" type="ORF">HINF_LOCUS11494</name>
    <name evidence="1" type="ORF">HINF_LOCUS26000</name>
    <name evidence="2" type="ORF">HINF_LOCUS34638</name>
    <name evidence="4" type="ORF">HINF_LOCUS43683</name>
</gene>
<dbReference type="EMBL" id="CATOUU010000654">
    <property type="protein sequence ID" value="CAI9938355.1"/>
    <property type="molecule type" value="Genomic_DNA"/>
</dbReference>
<dbReference type="Proteomes" id="UP001642409">
    <property type="component" value="Unassembled WGS sequence"/>
</dbReference>
<accession>A0AA86UQF2</accession>
<dbReference type="AlphaFoldDB" id="A0AA86UQF2"/>
<name>A0AA86UQF2_9EUKA</name>
<dbReference type="EMBL" id="CAXDID020000025">
    <property type="protein sequence ID" value="CAL5990662.1"/>
    <property type="molecule type" value="Genomic_DNA"/>
</dbReference>
<dbReference type="EMBL" id="CATOUU010000772">
    <property type="protein sequence ID" value="CAI9946993.1"/>
    <property type="molecule type" value="Genomic_DNA"/>
</dbReference>
<comment type="caution">
    <text evidence="2">The sequence shown here is derived from an EMBL/GenBank/DDBJ whole genome shotgun (WGS) entry which is preliminary data.</text>
</comment>
<sequence>MKGQITYRHADVLNVDHFKSGNLLQFVSGSSFVYYNANDECVYECAYSASQIQPNSVINNLQNVVSLLFQPVEQLLVVCCQQSVKVFNSAYVLVNSLNLQSDQHSAVVHNNNLFVLSRFSSILFQKNESKYTKLEFKAIQLFKLNNQVFVIGENQILNVDSLQFVPLQIQGKIEAVCEYEQKMAVVTSERQIIILTNEFKSEKTIQKVSKQSAVFMKQHQDKIILASEANEIINVEIQQNTKQRKEQTITQVKMDFYNSEFKADSIWIGADAIEGKCAGITETGIYCW</sequence>
<evidence type="ECO:0000313" key="4">
    <source>
        <dbReference type="EMBL" id="CAL6050015.1"/>
    </source>
</evidence>
<protein>
    <submittedName>
        <fullName evidence="2">Uncharacterized protein</fullName>
    </submittedName>
</protein>
<dbReference type="EMBL" id="CAXDID020000183">
    <property type="protein sequence ID" value="CAL6050015.1"/>
    <property type="molecule type" value="Genomic_DNA"/>
</dbReference>
<reference evidence="3 5" key="2">
    <citation type="submission" date="2024-07" db="EMBL/GenBank/DDBJ databases">
        <authorList>
            <person name="Akdeniz Z."/>
        </authorList>
    </citation>
    <scope>NUCLEOTIDE SEQUENCE [LARGE SCALE GENOMIC DNA]</scope>
</reference>